<evidence type="ECO:0000256" key="2">
    <source>
        <dbReference type="SAM" id="MobiDB-lite"/>
    </source>
</evidence>
<feature type="region of interest" description="Disordered" evidence="2">
    <location>
        <begin position="1020"/>
        <end position="1039"/>
    </location>
</feature>
<feature type="compositionally biased region" description="Acidic residues" evidence="2">
    <location>
        <begin position="1074"/>
        <end position="1086"/>
    </location>
</feature>
<feature type="compositionally biased region" description="Basic and acidic residues" evidence="2">
    <location>
        <begin position="118"/>
        <end position="132"/>
    </location>
</feature>
<dbReference type="GO" id="GO:0000796">
    <property type="term" value="C:condensin complex"/>
    <property type="evidence" value="ECO:0007669"/>
    <property type="project" value="TreeGrafter"/>
</dbReference>
<dbReference type="GO" id="GO:0000785">
    <property type="term" value="C:chromatin"/>
    <property type="evidence" value="ECO:0007669"/>
    <property type="project" value="TreeGrafter"/>
</dbReference>
<comment type="caution">
    <text evidence="3">The sequence shown here is derived from an EMBL/GenBank/DDBJ whole genome shotgun (WGS) entry which is preliminary data.</text>
</comment>
<dbReference type="PANTHER" id="PTHR43941:SF1">
    <property type="entry name" value="STRUCTURAL MAINTENANCE OF CHROMOSOMES PROTEIN 2"/>
    <property type="match status" value="1"/>
</dbReference>
<dbReference type="OrthoDB" id="2289094at2759"/>
<feature type="compositionally biased region" description="Low complexity" evidence="2">
    <location>
        <begin position="280"/>
        <end position="307"/>
    </location>
</feature>
<dbReference type="Proteomes" id="UP000199727">
    <property type="component" value="Unassembled WGS sequence"/>
</dbReference>
<dbReference type="GO" id="GO:0000793">
    <property type="term" value="C:condensed chromosome"/>
    <property type="evidence" value="ECO:0007669"/>
    <property type="project" value="TreeGrafter"/>
</dbReference>
<feature type="region of interest" description="Disordered" evidence="2">
    <location>
        <begin position="1"/>
        <end position="402"/>
    </location>
</feature>
<feature type="compositionally biased region" description="Polar residues" evidence="2">
    <location>
        <begin position="182"/>
        <end position="193"/>
    </location>
</feature>
<feature type="region of interest" description="Disordered" evidence="2">
    <location>
        <begin position="1066"/>
        <end position="1086"/>
    </location>
</feature>
<feature type="compositionally biased region" description="Low complexity" evidence="2">
    <location>
        <begin position="158"/>
        <end position="175"/>
    </location>
</feature>
<evidence type="ECO:0008006" key="5">
    <source>
        <dbReference type="Google" id="ProtNLM"/>
    </source>
</evidence>
<reference evidence="3 4" key="1">
    <citation type="submission" date="2017-06" db="EMBL/GenBank/DDBJ databases">
        <title>Global population genomics of the pathogenic fungus Cryptococcus neoformans var. grubii.</title>
        <authorList>
            <person name="Cuomo C."/>
            <person name="Litvintseva A."/>
            <person name="Chen Y."/>
            <person name="Young S."/>
            <person name="Zeng Q."/>
            <person name="Chapman S."/>
            <person name="Gujja S."/>
            <person name="Saif S."/>
            <person name="Birren B."/>
        </authorList>
    </citation>
    <scope>NUCLEOTIDE SEQUENCE [LARGE SCALE GENOMIC DNA]</scope>
    <source>
        <strain evidence="3 4">Tu259-1</strain>
    </source>
</reference>
<protein>
    <recommendedName>
        <fullName evidence="5">M protein repeat protein</fullName>
    </recommendedName>
</protein>
<dbReference type="EMBL" id="AMKT01000034">
    <property type="protein sequence ID" value="OXG23818.1"/>
    <property type="molecule type" value="Genomic_DNA"/>
</dbReference>
<organism evidence="3 4">
    <name type="scientific">Cryptococcus neoformans Tu259-1</name>
    <dbReference type="NCBI Taxonomy" id="1230072"/>
    <lineage>
        <taxon>Eukaryota</taxon>
        <taxon>Fungi</taxon>
        <taxon>Dikarya</taxon>
        <taxon>Basidiomycota</taxon>
        <taxon>Agaricomycotina</taxon>
        <taxon>Tremellomycetes</taxon>
        <taxon>Tremellales</taxon>
        <taxon>Cryptococcaceae</taxon>
        <taxon>Cryptococcus</taxon>
        <taxon>Cryptococcus neoformans species complex</taxon>
    </lineage>
</organism>
<feature type="compositionally biased region" description="Basic and acidic residues" evidence="2">
    <location>
        <begin position="646"/>
        <end position="658"/>
    </location>
</feature>
<evidence type="ECO:0000313" key="4">
    <source>
        <dbReference type="Proteomes" id="UP000199727"/>
    </source>
</evidence>
<gene>
    <name evidence="3" type="ORF">C361_02357</name>
</gene>
<feature type="compositionally biased region" description="Low complexity" evidence="2">
    <location>
        <begin position="391"/>
        <end position="402"/>
    </location>
</feature>
<evidence type="ECO:0000256" key="1">
    <source>
        <dbReference type="SAM" id="Coils"/>
    </source>
</evidence>
<sequence length="1086" mass="116778">MADGLAREEDIVLQNLGVDRSESSNVEEDEKDRALGEEDDGQRGHENAIEPGEDDPQDVGEELGNEEISAAEEEHMINREAAQRPAETAMEEVTSEDNGDAATDAIPQAKDGDDEEPVEKAKGVDPKDKKETTSGVRKVLKSGVFGAGAPKPSPPPKVAADTASSARLSRPSLAPVRPGTAATKTTVPSTSKPASGSVTTTSAAARKTAASRAFVPTRPGANGNVSRPTATIATPSTRPRTTTTASDRTTSSGTARPAATSATNTVAARARAGMTKPSVPTAASGRTATRPTSSTTARPTHSATTSTLARKPDTKPASSTTTATRTNRPSVTSTTSTATRAPMASQRTSTSAAGTTTGRTGVTRSLAGRASMAPTTSSSRAATGVPPKVRAGSGPSAIASGAKEVTELKAKVEELEKGIADEKTKYEEKIAALAQEKVDLEESHGKALEEFRAELANATDKVGSDAEGKIAELTALHETQLKEAEEERNRLMMEMVSKLQKMGAEYSSIQVQLQSARSQITSSETEVSSLKSSLQTAQDELSQLRTTASDRDTAFAELESSKASLQTRVNELETIRNSLEKKLVEGEEEAGKSLADVTGLGDKVKELEDQIVELENKLGSEKGLWKEEEVKWRETKAALEKQIEDLKNAGEGHAEELSRASSGAEASQEELSALRIAHEQLTTTYAGLVEASSRHPEDIENLQRQLKEATDKHEALLLEASSSTNDQSAELEARIEKLREEKKEKEKEVEELKGTLEEVEQEVELLKNARRESEERETQLNEIIAGLEAEIDKSKAEFENRCAAAFEDAKRAASEEHHKELASIRAELTATHSQLQNAHAAELESLKTSHFTTLATLNADHSSQTSALELSLQAANAQVEQDQVKLESVSTERDALAEEVKRLTAELEGASAKGNEVDPEIEAELKKVKAELQHVSDELAGALEMSEMNKAHFEQTLSTIQEQQADEVRAAVEDREKQYSQEKAQYTSEVGELRTEMQKLKIELSDEKAEKESALARLAEKLSAPSTPSPAEIPSSPSMARLHEAHNAKVTELENEIARLKAELVGKPLNASEPVEEYEDDETLTF</sequence>
<dbReference type="GO" id="GO:0003682">
    <property type="term" value="F:chromatin binding"/>
    <property type="evidence" value="ECO:0007669"/>
    <property type="project" value="TreeGrafter"/>
</dbReference>
<feature type="compositionally biased region" description="Low complexity" evidence="2">
    <location>
        <begin position="194"/>
        <end position="213"/>
    </location>
</feature>
<feature type="compositionally biased region" description="Acidic residues" evidence="2">
    <location>
        <begin position="51"/>
        <end position="71"/>
    </location>
</feature>
<proteinExistence type="predicted"/>
<feature type="compositionally biased region" description="Basic and acidic residues" evidence="2">
    <location>
        <begin position="31"/>
        <end position="48"/>
    </location>
</feature>
<name>A0A854QDZ9_CRYNE</name>
<feature type="compositionally biased region" description="Acidic residues" evidence="2">
    <location>
        <begin position="89"/>
        <end position="99"/>
    </location>
</feature>
<dbReference type="GO" id="GO:0007076">
    <property type="term" value="P:mitotic chromosome condensation"/>
    <property type="evidence" value="ECO:0007669"/>
    <property type="project" value="TreeGrafter"/>
</dbReference>
<accession>A0A854QDZ9</accession>
<feature type="compositionally biased region" description="Basic and acidic residues" evidence="2">
    <location>
        <begin position="1"/>
        <end position="10"/>
    </location>
</feature>
<feature type="region of interest" description="Disordered" evidence="2">
    <location>
        <begin position="646"/>
        <end position="670"/>
    </location>
</feature>
<dbReference type="Gene3D" id="1.10.287.1490">
    <property type="match status" value="1"/>
</dbReference>
<feature type="coiled-coil region" evidence="1">
    <location>
        <begin position="699"/>
        <end position="797"/>
    </location>
</feature>
<feature type="compositionally biased region" description="Basic and acidic residues" evidence="2">
    <location>
        <begin position="72"/>
        <end position="82"/>
    </location>
</feature>
<feature type="compositionally biased region" description="Low complexity" evidence="2">
    <location>
        <begin position="315"/>
        <end position="364"/>
    </location>
</feature>
<dbReference type="AlphaFoldDB" id="A0A854QDZ9"/>
<evidence type="ECO:0000313" key="3">
    <source>
        <dbReference type="EMBL" id="OXG23818.1"/>
    </source>
</evidence>
<dbReference type="PANTHER" id="PTHR43941">
    <property type="entry name" value="STRUCTURAL MAINTENANCE OF CHROMOSOMES PROTEIN 2"/>
    <property type="match status" value="1"/>
</dbReference>
<keyword evidence="1" id="KW-0175">Coiled coil</keyword>
<feature type="compositionally biased region" description="Low complexity" evidence="2">
    <location>
        <begin position="226"/>
        <end position="256"/>
    </location>
</feature>